<dbReference type="PANTHER" id="PTHR10696">
    <property type="entry name" value="GAMMA-BUTYROBETAINE HYDROXYLASE-RELATED"/>
    <property type="match status" value="1"/>
</dbReference>
<evidence type="ECO:0000256" key="3">
    <source>
        <dbReference type="ARBA" id="ARBA00023194"/>
    </source>
</evidence>
<dbReference type="Pfam" id="PF02668">
    <property type="entry name" value="TauD"/>
    <property type="match status" value="1"/>
</dbReference>
<organism evidence="5 6">
    <name type="scientific">Legionella spiritensis</name>
    <dbReference type="NCBI Taxonomy" id="452"/>
    <lineage>
        <taxon>Bacteria</taxon>
        <taxon>Pseudomonadati</taxon>
        <taxon>Pseudomonadota</taxon>
        <taxon>Gammaproteobacteria</taxon>
        <taxon>Legionellales</taxon>
        <taxon>Legionellaceae</taxon>
        <taxon>Legionella</taxon>
    </lineage>
</organism>
<name>A0A0W0Z137_LEGSP</name>
<dbReference type="GO" id="GO:0017000">
    <property type="term" value="P:antibiotic biosynthetic process"/>
    <property type="evidence" value="ECO:0007669"/>
    <property type="project" value="UniProtKB-KW"/>
</dbReference>
<feature type="domain" description="TauD/TfdA-like" evidence="4">
    <location>
        <begin position="21"/>
        <end position="341"/>
    </location>
</feature>
<dbReference type="InterPro" id="IPR003819">
    <property type="entry name" value="TauD/TfdA-like"/>
</dbReference>
<gene>
    <name evidence="5" type="ORF">Lspi_1787</name>
</gene>
<evidence type="ECO:0000313" key="6">
    <source>
        <dbReference type="Proteomes" id="UP000054877"/>
    </source>
</evidence>
<protein>
    <submittedName>
        <fullName evidence="5">Pyoverdine biosynthesis regulatory protein SyrP-like protein</fullName>
    </submittedName>
</protein>
<dbReference type="GO" id="GO:0016706">
    <property type="term" value="F:2-oxoglutarate-dependent dioxygenase activity"/>
    <property type="evidence" value="ECO:0007669"/>
    <property type="project" value="UniProtKB-ARBA"/>
</dbReference>
<dbReference type="STRING" id="452.Lspi_1787"/>
<reference evidence="5 6" key="1">
    <citation type="submission" date="2015-11" db="EMBL/GenBank/DDBJ databases">
        <title>Genomic analysis of 38 Legionella species identifies large and diverse effector repertoires.</title>
        <authorList>
            <person name="Burstein D."/>
            <person name="Amaro F."/>
            <person name="Zusman T."/>
            <person name="Lifshitz Z."/>
            <person name="Cohen O."/>
            <person name="Gilbert J.A."/>
            <person name="Pupko T."/>
            <person name="Shuman H.A."/>
            <person name="Segal G."/>
        </authorList>
    </citation>
    <scope>NUCLEOTIDE SEQUENCE [LARGE SCALE GENOMIC DNA]</scope>
    <source>
        <strain evidence="5 6">Mt.St.Helens-9</strain>
    </source>
</reference>
<dbReference type="RefSeq" id="WP_058483707.1">
    <property type="nucleotide sequence ID" value="NZ_CAAAII010000006.1"/>
</dbReference>
<dbReference type="SUPFAM" id="SSF51197">
    <property type="entry name" value="Clavaminate synthase-like"/>
    <property type="match status" value="1"/>
</dbReference>
<comment type="caution">
    <text evidence="5">The sequence shown here is derived from an EMBL/GenBank/DDBJ whole genome shotgun (WGS) entry which is preliminary data.</text>
</comment>
<evidence type="ECO:0000256" key="2">
    <source>
        <dbReference type="ARBA" id="ARBA00023002"/>
    </source>
</evidence>
<dbReference type="Proteomes" id="UP000054877">
    <property type="component" value="Unassembled WGS sequence"/>
</dbReference>
<dbReference type="OrthoDB" id="9769888at2"/>
<evidence type="ECO:0000259" key="4">
    <source>
        <dbReference type="Pfam" id="PF02668"/>
    </source>
</evidence>
<evidence type="ECO:0000313" key="5">
    <source>
        <dbReference type="EMBL" id="KTD62575.1"/>
    </source>
</evidence>
<dbReference type="PANTHER" id="PTHR10696:SF56">
    <property type="entry name" value="TAUD_TFDA-LIKE DOMAIN-CONTAINING PROTEIN"/>
    <property type="match status" value="1"/>
</dbReference>
<keyword evidence="2" id="KW-0560">Oxidoreductase</keyword>
<dbReference type="EMBL" id="LNYX01000029">
    <property type="protein sequence ID" value="KTD62575.1"/>
    <property type="molecule type" value="Genomic_DNA"/>
</dbReference>
<dbReference type="Gene3D" id="3.60.130.10">
    <property type="entry name" value="Clavaminate synthase-like"/>
    <property type="match status" value="1"/>
</dbReference>
<sequence>MARCQFRCSFANTQKLPLILQAETTKQANVNGLVQFLTDDNPIFKDWLLRYGVILFRGFHVNTPDEFLACIQASALGPHYNYDFCPVPRTKLREGVFTSSEFPARYNLALHNEKSYSSEFPSHIFFNCNIAPKSGGQTSLANGHKIWLSLPDFLQQKLQTQGILYRKHYYGNGLTYKIIQLLAKNPVYKTWMDEFQTNDKHTVEQLLAKSGEQILWKGNDLITEKYLPAFYIHPVSGKIVWFNQSNQLASHCNAVNDYVEEITKNVLIRHILLHRSLHPHMAYYGNGKSISKKDSCYISQAFQKNTVLHAWQPGDLMIIDNYACLHGKTPHTGNRLILAGMTRHTYQKANSHD</sequence>
<dbReference type="PATRIC" id="fig|452.5.peg.1966"/>
<dbReference type="InterPro" id="IPR042098">
    <property type="entry name" value="TauD-like_sf"/>
</dbReference>
<keyword evidence="3" id="KW-0045">Antibiotic biosynthesis</keyword>
<dbReference type="AlphaFoldDB" id="A0A0W0Z137"/>
<dbReference type="InterPro" id="IPR050411">
    <property type="entry name" value="AlphaKG_dependent_hydroxylases"/>
</dbReference>
<comment type="cofactor">
    <cofactor evidence="1">
        <name>Fe(2+)</name>
        <dbReference type="ChEBI" id="CHEBI:29033"/>
    </cofactor>
</comment>
<keyword evidence="6" id="KW-1185">Reference proteome</keyword>
<accession>A0A0W0Z137</accession>
<proteinExistence type="predicted"/>
<evidence type="ECO:0000256" key="1">
    <source>
        <dbReference type="ARBA" id="ARBA00001954"/>
    </source>
</evidence>